<dbReference type="AlphaFoldDB" id="A0A0E9QNW3"/>
<proteinExistence type="predicted"/>
<reference evidence="1" key="2">
    <citation type="journal article" date="2015" name="Fish Shellfish Immunol.">
        <title>Early steps in the European eel (Anguilla anguilla)-Vibrio vulnificus interaction in the gills: Role of the RtxA13 toxin.</title>
        <authorList>
            <person name="Callol A."/>
            <person name="Pajuelo D."/>
            <person name="Ebbesson L."/>
            <person name="Teles M."/>
            <person name="MacKenzie S."/>
            <person name="Amaro C."/>
        </authorList>
    </citation>
    <scope>NUCLEOTIDE SEQUENCE</scope>
</reference>
<sequence length="51" mass="5730">MLIIGRSVYSKKITIRIIIAISVKLREVCCSAAQKIRQTQSHNSNSIRTIS</sequence>
<protein>
    <submittedName>
        <fullName evidence="1">Uncharacterized protein</fullName>
    </submittedName>
</protein>
<organism evidence="1">
    <name type="scientific">Anguilla anguilla</name>
    <name type="common">European freshwater eel</name>
    <name type="synonym">Muraena anguilla</name>
    <dbReference type="NCBI Taxonomy" id="7936"/>
    <lineage>
        <taxon>Eukaryota</taxon>
        <taxon>Metazoa</taxon>
        <taxon>Chordata</taxon>
        <taxon>Craniata</taxon>
        <taxon>Vertebrata</taxon>
        <taxon>Euteleostomi</taxon>
        <taxon>Actinopterygii</taxon>
        <taxon>Neopterygii</taxon>
        <taxon>Teleostei</taxon>
        <taxon>Anguilliformes</taxon>
        <taxon>Anguillidae</taxon>
        <taxon>Anguilla</taxon>
    </lineage>
</organism>
<accession>A0A0E9QNW3</accession>
<reference evidence="1" key="1">
    <citation type="submission" date="2014-11" db="EMBL/GenBank/DDBJ databases">
        <authorList>
            <person name="Amaro Gonzalez C."/>
        </authorList>
    </citation>
    <scope>NUCLEOTIDE SEQUENCE</scope>
</reference>
<name>A0A0E9QNW3_ANGAN</name>
<dbReference type="EMBL" id="GBXM01090839">
    <property type="protein sequence ID" value="JAH17738.1"/>
    <property type="molecule type" value="Transcribed_RNA"/>
</dbReference>
<evidence type="ECO:0000313" key="1">
    <source>
        <dbReference type="EMBL" id="JAH17738.1"/>
    </source>
</evidence>